<reference evidence="2" key="1">
    <citation type="submission" date="2019-04" db="EMBL/GenBank/DDBJ databases">
        <title>Draft genome sequence of Pseudonocardiaceae bacterium SL3-2-4.</title>
        <authorList>
            <person name="Ningsih F."/>
            <person name="Yokota A."/>
            <person name="Sakai Y."/>
            <person name="Nanatani K."/>
            <person name="Yabe S."/>
            <person name="Oetari A."/>
            <person name="Sjamsuridzal W."/>
        </authorList>
    </citation>
    <scope>NUCLEOTIDE SEQUENCE [LARGE SCALE GENOMIC DNA]</scope>
    <source>
        <strain evidence="2">SL3-2-4</strain>
    </source>
</reference>
<organism evidence="1 2">
    <name type="scientific">Gandjariella thermophila</name>
    <dbReference type="NCBI Taxonomy" id="1931992"/>
    <lineage>
        <taxon>Bacteria</taxon>
        <taxon>Bacillati</taxon>
        <taxon>Actinomycetota</taxon>
        <taxon>Actinomycetes</taxon>
        <taxon>Pseudonocardiales</taxon>
        <taxon>Pseudonocardiaceae</taxon>
        <taxon>Gandjariella</taxon>
    </lineage>
</organism>
<dbReference type="InterPro" id="IPR006764">
    <property type="entry name" value="SAM_dep_MeTrfase_SAV2177_type"/>
</dbReference>
<dbReference type="Proteomes" id="UP000298860">
    <property type="component" value="Unassembled WGS sequence"/>
</dbReference>
<sequence length="284" mass="31145">MGHGAHRSGTESPGPDSLLIPAPLTARRVDLTTPNVARVNDYYLGGGSNFGVDRDFACRAMEIMPDLPRIAANNRRFVHRAVRYCVSQGIRQFVDVGCGIPGVGMVHEIAQRAAPECRVLYVDIEPIAVAAGRERVARDPRAAMVGADAREPEAIFAHPDAQSLVDIDEPLGVVVSLLWHYFPDEVDPRGILRRYRNYLAPGSHLVFSHNTAEGRESDMRRMEALYQESSDPLVLRGRAEIAELLADFAVLPPGIVPPSLWRPEQADEDDDPRRCGVLAAVAVV</sequence>
<dbReference type="AlphaFoldDB" id="A0A4D4J2U9"/>
<dbReference type="InterPro" id="IPR029063">
    <property type="entry name" value="SAM-dependent_MTases_sf"/>
</dbReference>
<name>A0A4D4J2U9_9PSEU</name>
<dbReference type="Pfam" id="PF04672">
    <property type="entry name" value="Methyltransf_19"/>
    <property type="match status" value="1"/>
</dbReference>
<proteinExistence type="predicted"/>
<dbReference type="Gene3D" id="3.40.50.150">
    <property type="entry name" value="Vaccinia Virus protein VP39"/>
    <property type="match status" value="1"/>
</dbReference>
<evidence type="ECO:0000313" key="2">
    <source>
        <dbReference type="Proteomes" id="UP000298860"/>
    </source>
</evidence>
<dbReference type="EMBL" id="BJFL01000002">
    <property type="protein sequence ID" value="GDY29118.1"/>
    <property type="molecule type" value="Genomic_DNA"/>
</dbReference>
<gene>
    <name evidence="1" type="ORF">GTS_07510</name>
</gene>
<dbReference type="CDD" id="cd02440">
    <property type="entry name" value="AdoMet_MTases"/>
    <property type="match status" value="1"/>
</dbReference>
<dbReference type="SUPFAM" id="SSF53335">
    <property type="entry name" value="S-adenosyl-L-methionine-dependent methyltransferases"/>
    <property type="match status" value="1"/>
</dbReference>
<dbReference type="PIRSF" id="PIRSF017393">
    <property type="entry name" value="MTase_SAV2177"/>
    <property type="match status" value="1"/>
</dbReference>
<evidence type="ECO:0008006" key="3">
    <source>
        <dbReference type="Google" id="ProtNLM"/>
    </source>
</evidence>
<protein>
    <recommendedName>
        <fullName evidence="3">Methyltransferase</fullName>
    </recommendedName>
</protein>
<evidence type="ECO:0000313" key="1">
    <source>
        <dbReference type="EMBL" id="GDY29118.1"/>
    </source>
</evidence>
<dbReference type="RefSeq" id="WP_192909369.1">
    <property type="nucleotide sequence ID" value="NZ_BJFL01000002.1"/>
</dbReference>
<comment type="caution">
    <text evidence="1">The sequence shown here is derived from an EMBL/GenBank/DDBJ whole genome shotgun (WGS) entry which is preliminary data.</text>
</comment>
<keyword evidence="2" id="KW-1185">Reference proteome</keyword>
<accession>A0A4D4J2U9</accession>